<dbReference type="Proteomes" id="UP000182649">
    <property type="component" value="Unassembled WGS sequence"/>
</dbReference>
<organism evidence="4 5">
    <name type="scientific">Nitrosospira multiformis</name>
    <dbReference type="NCBI Taxonomy" id="1231"/>
    <lineage>
        <taxon>Bacteria</taxon>
        <taxon>Pseudomonadati</taxon>
        <taxon>Pseudomonadota</taxon>
        <taxon>Betaproteobacteria</taxon>
        <taxon>Nitrosomonadales</taxon>
        <taxon>Nitrosomonadaceae</taxon>
        <taxon>Nitrosospira</taxon>
    </lineage>
</organism>
<dbReference type="Pfam" id="PF00534">
    <property type="entry name" value="Glycos_transf_1"/>
    <property type="match status" value="1"/>
</dbReference>
<evidence type="ECO:0000256" key="1">
    <source>
        <dbReference type="ARBA" id="ARBA00022679"/>
    </source>
</evidence>
<dbReference type="PANTHER" id="PTHR46401:SF2">
    <property type="entry name" value="GLYCOSYLTRANSFERASE WBBK-RELATED"/>
    <property type="match status" value="1"/>
</dbReference>
<accession>A0A1I7GD93</accession>
<sequence>MKVAMLSSPMLFQTQGGLQIQILESVSALQQRGVDAQLINPNVQHLTEFDVIHVFSVINGNQRIAEHAKAFGLPVVTSPLIRSHWNRSLGAKARLLERAVGRLTRWSIKTEYREIDSCLQHSDILIALGETEKASIVDAFLIEPEKIRVVPNGIPDRFFCADPTAARVCLRSDEGFVLNIASINPHKNQLTLARATARAKRRLVLAGECLLSEQSYLEQILAFPHVTYVGKLRYDDPLLPSLYAAADVFCLPSQSEVMPLATLESLAAGTPVVTTRHHCMNLSGMRDFIEEVEPNNEMAILDSIELISNRDIDHMDCQTSVKRYSWNSVAQMLHEAYTEALDLGNSSQSTPLGE</sequence>
<dbReference type="OrthoDB" id="6501921at2"/>
<dbReference type="PANTHER" id="PTHR46401">
    <property type="entry name" value="GLYCOSYLTRANSFERASE WBBK-RELATED"/>
    <property type="match status" value="1"/>
</dbReference>
<gene>
    <name evidence="4" type="ORF">SAMN05216417_104139</name>
</gene>
<dbReference type="InterPro" id="IPR001296">
    <property type="entry name" value="Glyco_trans_1"/>
</dbReference>
<dbReference type="Gene3D" id="3.40.50.2000">
    <property type="entry name" value="Glycogen Phosphorylase B"/>
    <property type="match status" value="2"/>
</dbReference>
<dbReference type="CDD" id="cd03801">
    <property type="entry name" value="GT4_PimA-like"/>
    <property type="match status" value="1"/>
</dbReference>
<reference evidence="5" key="1">
    <citation type="submission" date="2016-10" db="EMBL/GenBank/DDBJ databases">
        <authorList>
            <person name="Varghese N."/>
            <person name="Submissions S."/>
        </authorList>
    </citation>
    <scope>NUCLEOTIDE SEQUENCE [LARGE SCALE GENOMIC DNA]</scope>
    <source>
        <strain evidence="5">Nl14</strain>
    </source>
</reference>
<feature type="domain" description="Glycosyltransferase subfamily 4-like N-terminal" evidence="3">
    <location>
        <begin position="48"/>
        <end position="155"/>
    </location>
</feature>
<evidence type="ECO:0000259" key="2">
    <source>
        <dbReference type="Pfam" id="PF00534"/>
    </source>
</evidence>
<dbReference type="Pfam" id="PF13439">
    <property type="entry name" value="Glyco_transf_4"/>
    <property type="match status" value="1"/>
</dbReference>
<dbReference type="InterPro" id="IPR028098">
    <property type="entry name" value="Glyco_trans_4-like_N"/>
</dbReference>
<keyword evidence="1" id="KW-0808">Transferase</keyword>
<dbReference type="SUPFAM" id="SSF53756">
    <property type="entry name" value="UDP-Glycosyltransferase/glycogen phosphorylase"/>
    <property type="match status" value="1"/>
</dbReference>
<protein>
    <submittedName>
        <fullName evidence="4">Uncharacterized protein</fullName>
    </submittedName>
</protein>
<dbReference type="GO" id="GO:0009103">
    <property type="term" value="P:lipopolysaccharide biosynthetic process"/>
    <property type="evidence" value="ECO:0007669"/>
    <property type="project" value="TreeGrafter"/>
</dbReference>
<evidence type="ECO:0000313" key="5">
    <source>
        <dbReference type="Proteomes" id="UP000182649"/>
    </source>
</evidence>
<dbReference type="GO" id="GO:0016757">
    <property type="term" value="F:glycosyltransferase activity"/>
    <property type="evidence" value="ECO:0007669"/>
    <property type="project" value="InterPro"/>
</dbReference>
<feature type="domain" description="Glycosyl transferase family 1" evidence="2">
    <location>
        <begin position="171"/>
        <end position="314"/>
    </location>
</feature>
<proteinExistence type="predicted"/>
<name>A0A1I7GD93_9PROT</name>
<dbReference type="AlphaFoldDB" id="A0A1I7GD93"/>
<evidence type="ECO:0000313" key="4">
    <source>
        <dbReference type="EMBL" id="SFU46405.1"/>
    </source>
</evidence>
<dbReference type="EMBL" id="FPBZ01000004">
    <property type="protein sequence ID" value="SFU46405.1"/>
    <property type="molecule type" value="Genomic_DNA"/>
</dbReference>
<evidence type="ECO:0000259" key="3">
    <source>
        <dbReference type="Pfam" id="PF13439"/>
    </source>
</evidence>